<dbReference type="Gene3D" id="3.30.420.610">
    <property type="entry name" value="LOTUS domain-like"/>
    <property type="match status" value="1"/>
</dbReference>
<feature type="region of interest" description="Disordered" evidence="1">
    <location>
        <begin position="1"/>
        <end position="23"/>
    </location>
</feature>
<dbReference type="CDD" id="cd10146">
    <property type="entry name" value="LabA_like_C"/>
    <property type="match status" value="1"/>
</dbReference>
<name>A0A9W8ZBP8_9PLEO</name>
<evidence type="ECO:0000313" key="3">
    <source>
        <dbReference type="EMBL" id="KAJ4401014.1"/>
    </source>
</evidence>
<evidence type="ECO:0000259" key="2">
    <source>
        <dbReference type="PROSITE" id="PS51644"/>
    </source>
</evidence>
<accession>A0A9W8ZBP8</accession>
<dbReference type="OrthoDB" id="5205629at2759"/>
<dbReference type="EMBL" id="JAPEVA010000080">
    <property type="protein sequence ID" value="KAJ4401014.1"/>
    <property type="molecule type" value="Genomic_DNA"/>
</dbReference>
<evidence type="ECO:0000313" key="4">
    <source>
        <dbReference type="Proteomes" id="UP001140510"/>
    </source>
</evidence>
<feature type="domain" description="HTH OST-type" evidence="2">
    <location>
        <begin position="79"/>
        <end position="154"/>
    </location>
</feature>
<dbReference type="InterPro" id="IPR025605">
    <property type="entry name" value="OST-HTH/LOTUS_dom"/>
</dbReference>
<dbReference type="Proteomes" id="UP001140510">
    <property type="component" value="Unassembled WGS sequence"/>
</dbReference>
<keyword evidence="4" id="KW-1185">Reference proteome</keyword>
<dbReference type="Pfam" id="PF12872">
    <property type="entry name" value="OST-HTH"/>
    <property type="match status" value="1"/>
</dbReference>
<organism evidence="3 4">
    <name type="scientific">Didymella pomorum</name>
    <dbReference type="NCBI Taxonomy" id="749634"/>
    <lineage>
        <taxon>Eukaryota</taxon>
        <taxon>Fungi</taxon>
        <taxon>Dikarya</taxon>
        <taxon>Ascomycota</taxon>
        <taxon>Pezizomycotina</taxon>
        <taxon>Dothideomycetes</taxon>
        <taxon>Pleosporomycetidae</taxon>
        <taxon>Pleosporales</taxon>
        <taxon>Pleosporineae</taxon>
        <taxon>Didymellaceae</taxon>
        <taxon>Didymella</taxon>
    </lineage>
</organism>
<comment type="caution">
    <text evidence="3">The sequence shown here is derived from an EMBL/GenBank/DDBJ whole genome shotgun (WGS) entry which is preliminary data.</text>
</comment>
<protein>
    <recommendedName>
        <fullName evidence="2">HTH OST-type domain-containing protein</fullName>
    </recommendedName>
</protein>
<sequence length="162" mass="18362">MSCPVWKATKKRKNRLQKAQKMQGPRRCHLEDLRGSIVDRLVPFRFRSEHPLHRLQWRSTPLENIRTPFGKPRPLDRAALEGLKKAIASSIGDDSEYAYLAEVGTCLARISPDLNARNYGYQNLRGLVEASGIADLKTKTVEGKPSVSFVRLKESYEGVRLS</sequence>
<dbReference type="PROSITE" id="PS51644">
    <property type="entry name" value="HTH_OST"/>
    <property type="match status" value="1"/>
</dbReference>
<dbReference type="AlphaFoldDB" id="A0A9W8ZBP8"/>
<gene>
    <name evidence="3" type="ORF">N0V91_008268</name>
</gene>
<reference evidence="3" key="1">
    <citation type="submission" date="2022-10" db="EMBL/GenBank/DDBJ databases">
        <title>Tapping the CABI collections for fungal endophytes: first genome assemblies for Collariella, Neodidymelliopsis, Ascochyta clinopodiicola, Didymella pomorum, Didymosphaeria variabile, Neocosmospora piperis and Neocucurbitaria cava.</title>
        <authorList>
            <person name="Hill R."/>
        </authorList>
    </citation>
    <scope>NUCLEOTIDE SEQUENCE</scope>
    <source>
        <strain evidence="3">IMI 355091</strain>
    </source>
</reference>
<dbReference type="InterPro" id="IPR041966">
    <property type="entry name" value="LOTUS-like"/>
</dbReference>
<proteinExistence type="predicted"/>
<feature type="compositionally biased region" description="Basic residues" evidence="1">
    <location>
        <begin position="8"/>
        <end position="18"/>
    </location>
</feature>
<evidence type="ECO:0000256" key="1">
    <source>
        <dbReference type="SAM" id="MobiDB-lite"/>
    </source>
</evidence>